<dbReference type="VEuPathDB" id="ToxoDB:BESB_023450"/>
<dbReference type="AlphaFoldDB" id="A0A2A9M846"/>
<protein>
    <submittedName>
        <fullName evidence="2">Uncharacterized protein</fullName>
    </submittedName>
</protein>
<dbReference type="RefSeq" id="XP_029215862.1">
    <property type="nucleotide sequence ID" value="XM_029361047.1"/>
</dbReference>
<dbReference type="Proteomes" id="UP000224006">
    <property type="component" value="Chromosome XII"/>
</dbReference>
<comment type="caution">
    <text evidence="2">The sequence shown here is derived from an EMBL/GenBank/DDBJ whole genome shotgun (WGS) entry which is preliminary data.</text>
</comment>
<sequence>MTRPPVAPLNPRVDAVSTAFLPSVFFPAEEAGELHFESVSNSLRQRPVSSRPLSCVGRRAGSSHVIKPASTGGRDEQPSRVARQKRKADETPKKGGAFSEDFTREAMELYKGGGSSIDAAHAELRNGEEALAKARTRLVGSRAQNCAKRKLDLRKTLSPTVAQHDKTAFTAQNRTRLSCLSGEAGLRY</sequence>
<gene>
    <name evidence="2" type="ORF">BESB_023450</name>
</gene>
<proteinExistence type="predicted"/>
<dbReference type="GeneID" id="40307405"/>
<dbReference type="EMBL" id="NWUJ01000013">
    <property type="protein sequence ID" value="PFH31853.1"/>
    <property type="molecule type" value="Genomic_DNA"/>
</dbReference>
<feature type="compositionally biased region" description="Polar residues" evidence="1">
    <location>
        <begin position="39"/>
        <end position="52"/>
    </location>
</feature>
<name>A0A2A9M846_BESBE</name>
<evidence type="ECO:0000313" key="3">
    <source>
        <dbReference type="Proteomes" id="UP000224006"/>
    </source>
</evidence>
<evidence type="ECO:0000313" key="2">
    <source>
        <dbReference type="EMBL" id="PFH31853.1"/>
    </source>
</evidence>
<reference evidence="2 3" key="1">
    <citation type="submission" date="2017-09" db="EMBL/GenBank/DDBJ databases">
        <title>Genome sequencing of Besnoitia besnoiti strain Bb-Ger1.</title>
        <authorList>
            <person name="Schares G."/>
            <person name="Venepally P."/>
            <person name="Lorenzi H.A."/>
        </authorList>
    </citation>
    <scope>NUCLEOTIDE SEQUENCE [LARGE SCALE GENOMIC DNA]</scope>
    <source>
        <strain evidence="2 3">Bb-Ger1</strain>
    </source>
</reference>
<feature type="region of interest" description="Disordered" evidence="1">
    <location>
        <begin position="39"/>
        <end position="100"/>
    </location>
</feature>
<keyword evidence="3" id="KW-1185">Reference proteome</keyword>
<organism evidence="2 3">
    <name type="scientific">Besnoitia besnoiti</name>
    <name type="common">Apicomplexan protozoan</name>
    <dbReference type="NCBI Taxonomy" id="94643"/>
    <lineage>
        <taxon>Eukaryota</taxon>
        <taxon>Sar</taxon>
        <taxon>Alveolata</taxon>
        <taxon>Apicomplexa</taxon>
        <taxon>Conoidasida</taxon>
        <taxon>Coccidia</taxon>
        <taxon>Eucoccidiorida</taxon>
        <taxon>Eimeriorina</taxon>
        <taxon>Sarcocystidae</taxon>
        <taxon>Besnoitia</taxon>
    </lineage>
</organism>
<dbReference type="KEGG" id="bbes:BESB_023450"/>
<accession>A0A2A9M846</accession>
<evidence type="ECO:0000256" key="1">
    <source>
        <dbReference type="SAM" id="MobiDB-lite"/>
    </source>
</evidence>